<sequence>MAHLQLTALAGGADDEMEEVALLGSYDEEAGVGPEAEGDRAEAGMRRVQVRVTGMTCSACTGAVEAALSARRGVRRAAVSLLQNRAHVVFDPALAKEDDIVEAIEDAGFEAEILPDSTVSQPKPHKTLSGQFRIGGMTCAACVNSVEGILKKLPGVKGAVVALATSLGEVEYDPSAISKDEIVQAIEDAGFDAALLQSSDQDKVLLNVQGLHFEEDVDVLHDILKKMEGLRQFGVNFANSEVDIVFDPEVVGLRQIVDTIETESNNRLKAHVQNPYIRAASNDAQEASKTLHLLRFSLFLSIPVFFIRMVCPRIPLISSFLLMHFGPFRIGDLLRWILVTMVQFIVGKRFYVAAYRALRHGSTNMDVLVVIGTTASYVYSVCALLYGAFTGFHPPIYFETSAMIITFVLFGKYLEVLAKGKTSDAIKKLVELAPSTAILLLKDKEGKYSGEKEIDASLVQPGDALKVLPGSKVPADGIVIWGTSHVNESMVTGESVPISKEVSSLVIGGTMNLHGVLHIQATKVGSGTVLSQIISLVETAQMSKAPIQKFADYVASIFVPIVITLSFLTFLAWFLCGWLGAYPNSWSAESSNCFVFSLMFSISVVVIACPCALGLATPTAVMVATGVGASHGVLVKGGDALERAQNVKYVIFDKTGTLTQGKATVTAAKIFSGMDLGDFLTLVASAEASSEHPLAKAVLDYAFHYHFFGNLPSAKDSIKKRKEEILSQWLLEVVDFAALPGKGIQCWINGKKVLVSWKNIALLYLTPSNNWRVGNRALITENGVNIPEEAERFLVDMELNAKTGILVAYDGDFIGLVGITDPLKREAAVVIQGLKKMGVHPVMVTGDNWRTARAVAKEVGIDDVRAEVMPAGKADVIHSLQKDGSVVAMVGDGINDSPALAAADVGMAIGAGTDIAIEAADYVLVRNNLEDVITAIDLSRKTFIRIRWNYFFAMAYNVIAIPVAAGALFPFTGVQMPPWLAGACMAFSSVSVVSSSLLLRRYRKPRLTTVLQITVE</sequence>
<dbReference type="PANTHER" id="PTHR46594:SF6">
    <property type="entry name" value="COPPER-TRANSPORTING ATPASE RAN1"/>
    <property type="match status" value="1"/>
</dbReference>
<dbReference type="InterPro" id="IPR008250">
    <property type="entry name" value="ATPase_P-typ_transduc_dom_A_sf"/>
</dbReference>
<dbReference type="FunFam" id="3.40.1110.10:FF:000038">
    <property type="entry name" value="Copper-exporting P-type ATPase"/>
    <property type="match status" value="1"/>
</dbReference>
<organism evidence="15">
    <name type="scientific">Zea mays</name>
    <name type="common">Maize</name>
    <dbReference type="NCBI Taxonomy" id="4577"/>
    <lineage>
        <taxon>Eukaryota</taxon>
        <taxon>Viridiplantae</taxon>
        <taxon>Streptophyta</taxon>
        <taxon>Embryophyta</taxon>
        <taxon>Tracheophyta</taxon>
        <taxon>Spermatophyta</taxon>
        <taxon>Magnoliopsida</taxon>
        <taxon>Liliopsida</taxon>
        <taxon>Poales</taxon>
        <taxon>Poaceae</taxon>
        <taxon>PACMAD clade</taxon>
        <taxon>Panicoideae</taxon>
        <taxon>Andropogonodae</taxon>
        <taxon>Andropogoneae</taxon>
        <taxon>Tripsacinae</taxon>
        <taxon>Zea</taxon>
    </lineage>
</organism>
<dbReference type="InterPro" id="IPR006122">
    <property type="entry name" value="HMA_Cu_ion-bd"/>
</dbReference>
<dbReference type="InterPro" id="IPR027256">
    <property type="entry name" value="P-typ_ATPase_IB"/>
</dbReference>
<keyword evidence="3" id="KW-0813">Transport</keyword>
<dbReference type="PRINTS" id="PR00119">
    <property type="entry name" value="CATATPASE"/>
</dbReference>
<dbReference type="InterPro" id="IPR006121">
    <property type="entry name" value="HMA_dom"/>
</dbReference>
<dbReference type="CDD" id="cd00371">
    <property type="entry name" value="HMA"/>
    <property type="match status" value="2"/>
</dbReference>
<dbReference type="InterPro" id="IPR023214">
    <property type="entry name" value="HAD_sf"/>
</dbReference>
<dbReference type="Gene3D" id="2.70.150.10">
    <property type="entry name" value="Calcium-transporting ATPase, cytoplasmic transduction domain A"/>
    <property type="match status" value="1"/>
</dbReference>
<keyword evidence="11 13" id="KW-0472">Membrane</keyword>
<keyword evidence="9" id="KW-0186">Copper</keyword>
<feature type="transmembrane region" description="Helical" evidence="13">
    <location>
        <begin position="395"/>
        <end position="414"/>
    </location>
</feature>
<dbReference type="SFLD" id="SFLDF00027">
    <property type="entry name" value="p-type_atpase"/>
    <property type="match status" value="1"/>
</dbReference>
<evidence type="ECO:0000256" key="2">
    <source>
        <dbReference type="ARBA" id="ARBA00006024"/>
    </source>
</evidence>
<evidence type="ECO:0000256" key="10">
    <source>
        <dbReference type="ARBA" id="ARBA00023065"/>
    </source>
</evidence>
<accession>A0A3L6F4M9</accession>
<keyword evidence="5 13" id="KW-0479">Metal-binding</keyword>
<dbReference type="ExpressionAtlas" id="A0A3L6F4M9">
    <property type="expression patterns" value="baseline and differential"/>
</dbReference>
<feature type="transmembrane region" description="Helical" evidence="13">
    <location>
        <begin position="594"/>
        <end position="616"/>
    </location>
</feature>
<dbReference type="AlphaFoldDB" id="A0A3L6F4M9"/>
<comment type="subcellular location">
    <subcellularLocation>
        <location evidence="1 13">Membrane</location>
    </subcellularLocation>
</comment>
<dbReference type="PROSITE" id="PS50846">
    <property type="entry name" value="HMA_2"/>
    <property type="match status" value="3"/>
</dbReference>
<dbReference type="Gene3D" id="3.30.70.100">
    <property type="match status" value="3"/>
</dbReference>
<dbReference type="GO" id="GO:0016887">
    <property type="term" value="F:ATP hydrolysis activity"/>
    <property type="evidence" value="ECO:0007669"/>
    <property type="project" value="InterPro"/>
</dbReference>
<dbReference type="GO" id="GO:0005524">
    <property type="term" value="F:ATP binding"/>
    <property type="evidence" value="ECO:0007669"/>
    <property type="project" value="UniProtKB-UniRule"/>
</dbReference>
<evidence type="ECO:0000256" key="12">
    <source>
        <dbReference type="ARBA" id="ARBA00077729"/>
    </source>
</evidence>
<dbReference type="NCBIfam" id="TIGR00003">
    <property type="entry name" value="copper ion binding protein"/>
    <property type="match status" value="2"/>
</dbReference>
<feature type="domain" description="HMA" evidence="14">
    <location>
        <begin position="128"/>
        <end position="194"/>
    </location>
</feature>
<evidence type="ECO:0000313" key="15">
    <source>
        <dbReference type="EMBL" id="PWZ28126.1"/>
    </source>
</evidence>
<evidence type="ECO:0000256" key="13">
    <source>
        <dbReference type="RuleBase" id="RU362081"/>
    </source>
</evidence>
<protein>
    <recommendedName>
        <fullName evidence="12">Protein HEAVY METAL ATPASE 5</fullName>
    </recommendedName>
</protein>
<evidence type="ECO:0000256" key="5">
    <source>
        <dbReference type="ARBA" id="ARBA00022723"/>
    </source>
</evidence>
<evidence type="ECO:0000256" key="11">
    <source>
        <dbReference type="ARBA" id="ARBA00023136"/>
    </source>
</evidence>
<dbReference type="InterPro" id="IPR023298">
    <property type="entry name" value="ATPase_P-typ_TM_dom_sf"/>
</dbReference>
<dbReference type="FunFam" id="3.40.1110.10:FF:000065">
    <property type="entry name" value="Copper-transporting ATPase RAN1"/>
    <property type="match status" value="1"/>
</dbReference>
<dbReference type="EMBL" id="NCVQ01000005">
    <property type="protein sequence ID" value="PWZ28126.1"/>
    <property type="molecule type" value="Genomic_DNA"/>
</dbReference>
<evidence type="ECO:0000256" key="8">
    <source>
        <dbReference type="ARBA" id="ARBA00022989"/>
    </source>
</evidence>
<reference evidence="15" key="1">
    <citation type="journal article" date="2018" name="Nat. Genet.">
        <title>Extensive intraspecific gene order and gene structural variations between Mo17 and other maize genomes.</title>
        <authorList>
            <person name="Sun S."/>
            <person name="Zhou Y."/>
            <person name="Chen J."/>
            <person name="Shi J."/>
            <person name="Zhao H."/>
            <person name="Zhao H."/>
            <person name="Song W."/>
            <person name="Zhang M."/>
            <person name="Cui Y."/>
            <person name="Dong X."/>
            <person name="Liu H."/>
            <person name="Ma X."/>
            <person name="Jiao Y."/>
            <person name="Wang B."/>
            <person name="Wei X."/>
            <person name="Stein J.C."/>
            <person name="Glaubitz J.C."/>
            <person name="Lu F."/>
            <person name="Yu G."/>
            <person name="Liang C."/>
            <person name="Fengler K."/>
            <person name="Li B."/>
            <person name="Rafalski A."/>
            <person name="Schnable P.S."/>
            <person name="Ware D.H."/>
            <person name="Buckler E.S."/>
            <person name="Lai J."/>
        </authorList>
    </citation>
    <scope>NUCLEOTIDE SEQUENCE [LARGE SCALE GENOMIC DNA]</scope>
    <source>
        <tissue evidence="15">Seedling</tissue>
    </source>
</reference>
<dbReference type="PROSITE" id="PS01047">
    <property type="entry name" value="HMA_1"/>
    <property type="match status" value="2"/>
</dbReference>
<dbReference type="InterPro" id="IPR017969">
    <property type="entry name" value="Heavy-metal-associated_CS"/>
</dbReference>
<feature type="transmembrane region" description="Helical" evidence="13">
    <location>
        <begin position="979"/>
        <end position="999"/>
    </location>
</feature>
<feature type="domain" description="HMA" evidence="14">
    <location>
        <begin position="46"/>
        <end position="112"/>
    </location>
</feature>
<dbReference type="NCBIfam" id="TIGR01525">
    <property type="entry name" value="ATPase-IB_hvy"/>
    <property type="match status" value="1"/>
</dbReference>
<dbReference type="GO" id="GO:0005507">
    <property type="term" value="F:copper ion binding"/>
    <property type="evidence" value="ECO:0007669"/>
    <property type="project" value="InterPro"/>
</dbReference>
<dbReference type="PROSITE" id="PS00154">
    <property type="entry name" value="ATPASE_E1_E2"/>
    <property type="match status" value="1"/>
</dbReference>
<evidence type="ECO:0000256" key="9">
    <source>
        <dbReference type="ARBA" id="ARBA00023008"/>
    </source>
</evidence>
<keyword evidence="13" id="KW-0547">Nucleotide-binding</keyword>
<dbReference type="CDD" id="cd02094">
    <property type="entry name" value="P-type_ATPase_Cu-like"/>
    <property type="match status" value="1"/>
</dbReference>
<evidence type="ECO:0000256" key="1">
    <source>
        <dbReference type="ARBA" id="ARBA00004370"/>
    </source>
</evidence>
<dbReference type="InterPro" id="IPR059000">
    <property type="entry name" value="ATPase_P-type_domA"/>
</dbReference>
<dbReference type="SFLD" id="SFLDG00002">
    <property type="entry name" value="C1.7:_P-type_atpase_like"/>
    <property type="match status" value="1"/>
</dbReference>
<dbReference type="PRINTS" id="PR00942">
    <property type="entry name" value="CUATPASEI"/>
</dbReference>
<dbReference type="InterPro" id="IPR001757">
    <property type="entry name" value="P_typ_ATPase"/>
</dbReference>
<feature type="transmembrane region" description="Helical" evidence="13">
    <location>
        <begin position="367"/>
        <end position="389"/>
    </location>
</feature>
<proteinExistence type="inferred from homology"/>
<dbReference type="InterPro" id="IPR044492">
    <property type="entry name" value="P_typ_ATPase_HD_dom"/>
</dbReference>
<feature type="domain" description="HMA" evidence="14">
    <location>
        <begin position="202"/>
        <end position="268"/>
    </location>
</feature>
<keyword evidence="8 13" id="KW-1133">Transmembrane helix</keyword>
<dbReference type="Pfam" id="PF00122">
    <property type="entry name" value="E1-E2_ATPase"/>
    <property type="match status" value="1"/>
</dbReference>
<feature type="transmembrane region" description="Helical" evidence="13">
    <location>
        <begin position="333"/>
        <end position="355"/>
    </location>
</feature>
<evidence type="ECO:0000256" key="6">
    <source>
        <dbReference type="ARBA" id="ARBA00022737"/>
    </source>
</evidence>
<dbReference type="NCBIfam" id="TIGR01494">
    <property type="entry name" value="ATPase_P-type"/>
    <property type="match status" value="2"/>
</dbReference>
<dbReference type="FunFam" id="3.40.50.1000:FF:000031">
    <property type="entry name" value="Probable copper-transporting ATPase HMA5"/>
    <property type="match status" value="1"/>
</dbReference>
<dbReference type="SFLD" id="SFLDS00003">
    <property type="entry name" value="Haloacid_Dehalogenase"/>
    <property type="match status" value="1"/>
</dbReference>
<keyword evidence="6" id="KW-0677">Repeat</keyword>
<dbReference type="Pfam" id="PF00702">
    <property type="entry name" value="Hydrolase"/>
    <property type="match status" value="1"/>
</dbReference>
<dbReference type="SUPFAM" id="SSF56784">
    <property type="entry name" value="HAD-like"/>
    <property type="match status" value="1"/>
</dbReference>
<dbReference type="Gene3D" id="3.40.1110.10">
    <property type="entry name" value="Calcium-transporting ATPase, cytoplasmic domain N"/>
    <property type="match status" value="1"/>
</dbReference>
<name>A0A3L6F4M9_MAIZE</name>
<dbReference type="Pfam" id="PF00403">
    <property type="entry name" value="HMA"/>
    <property type="match status" value="2"/>
</dbReference>
<dbReference type="SUPFAM" id="SSF81665">
    <property type="entry name" value="Calcium ATPase, transmembrane domain M"/>
    <property type="match status" value="1"/>
</dbReference>
<keyword evidence="13" id="KW-0067">ATP-binding</keyword>
<dbReference type="InterPro" id="IPR036163">
    <property type="entry name" value="HMA_dom_sf"/>
</dbReference>
<dbReference type="SUPFAM" id="SSF81653">
    <property type="entry name" value="Calcium ATPase, transduction domain A"/>
    <property type="match status" value="1"/>
</dbReference>
<feature type="transmembrane region" description="Helical" evidence="13">
    <location>
        <begin position="950"/>
        <end position="973"/>
    </location>
</feature>
<feature type="transmembrane region" description="Helical" evidence="13">
    <location>
        <begin position="550"/>
        <end position="574"/>
    </location>
</feature>
<comment type="similarity">
    <text evidence="2 13">Belongs to the cation transport ATPase (P-type) (TC 3.A.3) family. Type IB subfamily.</text>
</comment>
<evidence type="ECO:0000256" key="3">
    <source>
        <dbReference type="ARBA" id="ARBA00022448"/>
    </source>
</evidence>
<evidence type="ECO:0000256" key="4">
    <source>
        <dbReference type="ARBA" id="ARBA00022692"/>
    </source>
</evidence>
<keyword evidence="7" id="KW-1278">Translocase</keyword>
<evidence type="ECO:0000259" key="14">
    <source>
        <dbReference type="PROSITE" id="PS50846"/>
    </source>
</evidence>
<dbReference type="Gene3D" id="3.40.50.1000">
    <property type="entry name" value="HAD superfamily/HAD-like"/>
    <property type="match status" value="1"/>
</dbReference>
<dbReference type="InterPro" id="IPR018303">
    <property type="entry name" value="ATPase_P-typ_P_site"/>
</dbReference>
<dbReference type="PANTHER" id="PTHR46594">
    <property type="entry name" value="P-TYPE CATION-TRANSPORTING ATPASE"/>
    <property type="match status" value="1"/>
</dbReference>
<keyword evidence="10" id="KW-0406">Ion transport</keyword>
<evidence type="ECO:0000256" key="7">
    <source>
        <dbReference type="ARBA" id="ARBA00022967"/>
    </source>
</evidence>
<dbReference type="SUPFAM" id="SSF55008">
    <property type="entry name" value="HMA, heavy metal-associated domain"/>
    <property type="match status" value="3"/>
</dbReference>
<dbReference type="FunFam" id="3.30.70.100:FF:000005">
    <property type="entry name" value="Copper-exporting P-type ATPase A"/>
    <property type="match status" value="2"/>
</dbReference>
<dbReference type="GO" id="GO:0016020">
    <property type="term" value="C:membrane"/>
    <property type="evidence" value="ECO:0007669"/>
    <property type="project" value="UniProtKB-SubCell"/>
</dbReference>
<dbReference type="InterPro" id="IPR023299">
    <property type="entry name" value="ATPase_P-typ_cyto_dom_N"/>
</dbReference>
<dbReference type="GO" id="GO:0019829">
    <property type="term" value="F:ATPase-coupled monoatomic cation transmembrane transporter activity"/>
    <property type="evidence" value="ECO:0007669"/>
    <property type="project" value="InterPro"/>
</dbReference>
<dbReference type="FunFam" id="2.70.150.10:FF:000002">
    <property type="entry name" value="Copper-transporting ATPase 1, putative"/>
    <property type="match status" value="1"/>
</dbReference>
<keyword evidence="4 13" id="KW-0812">Transmembrane</keyword>
<comment type="caution">
    <text evidence="15">The sequence shown here is derived from an EMBL/GenBank/DDBJ whole genome shotgun (WGS) entry which is preliminary data.</text>
</comment>
<gene>
    <name evidence="15" type="primary">RAN1_3</name>
    <name evidence="15" type="ORF">Zm00014a_010470</name>
</gene>
<dbReference type="Proteomes" id="UP000251960">
    <property type="component" value="Chromosome 4"/>
</dbReference>
<dbReference type="InterPro" id="IPR036412">
    <property type="entry name" value="HAD-like_sf"/>
</dbReference>